<reference evidence="2 3" key="1">
    <citation type="submission" date="2023-01" db="EMBL/GenBank/DDBJ databases">
        <title>Analysis of 21 Apiospora genomes using comparative genomics revels a genus with tremendous synthesis potential of carbohydrate active enzymes and secondary metabolites.</title>
        <authorList>
            <person name="Sorensen T."/>
        </authorList>
    </citation>
    <scope>NUCLEOTIDE SEQUENCE [LARGE SCALE GENOMIC DNA]</scope>
    <source>
        <strain evidence="2 3">CBS 20057</strain>
    </source>
</reference>
<feature type="region of interest" description="Disordered" evidence="1">
    <location>
        <begin position="383"/>
        <end position="404"/>
    </location>
</feature>
<proteinExistence type="predicted"/>
<evidence type="ECO:0000313" key="2">
    <source>
        <dbReference type="EMBL" id="KAK7994341.1"/>
    </source>
</evidence>
<evidence type="ECO:0000313" key="3">
    <source>
        <dbReference type="Proteomes" id="UP001396898"/>
    </source>
</evidence>
<comment type="caution">
    <text evidence="2">The sequence shown here is derived from an EMBL/GenBank/DDBJ whole genome shotgun (WGS) entry which is preliminary data.</text>
</comment>
<feature type="compositionally biased region" description="Basic and acidic residues" evidence="1">
    <location>
        <begin position="105"/>
        <end position="117"/>
    </location>
</feature>
<organism evidence="2 3">
    <name type="scientific">Apiospora marii</name>
    <dbReference type="NCBI Taxonomy" id="335849"/>
    <lineage>
        <taxon>Eukaryota</taxon>
        <taxon>Fungi</taxon>
        <taxon>Dikarya</taxon>
        <taxon>Ascomycota</taxon>
        <taxon>Pezizomycotina</taxon>
        <taxon>Sordariomycetes</taxon>
        <taxon>Xylariomycetidae</taxon>
        <taxon>Amphisphaeriales</taxon>
        <taxon>Apiosporaceae</taxon>
        <taxon>Apiospora</taxon>
    </lineage>
</organism>
<gene>
    <name evidence="2" type="ORF">PG991_015929</name>
</gene>
<feature type="compositionally biased region" description="Low complexity" evidence="1">
    <location>
        <begin position="613"/>
        <end position="622"/>
    </location>
</feature>
<feature type="compositionally biased region" description="Acidic residues" evidence="1">
    <location>
        <begin position="287"/>
        <end position="301"/>
    </location>
</feature>
<keyword evidence="3" id="KW-1185">Reference proteome</keyword>
<feature type="region of interest" description="Disordered" evidence="1">
    <location>
        <begin position="579"/>
        <end position="639"/>
    </location>
</feature>
<feature type="region of interest" description="Disordered" evidence="1">
    <location>
        <begin position="90"/>
        <end position="195"/>
    </location>
</feature>
<protein>
    <recommendedName>
        <fullName evidence="4">Protein kinase domain-containing protein</fullName>
    </recommendedName>
</protein>
<feature type="compositionally biased region" description="Acidic residues" evidence="1">
    <location>
        <begin position="134"/>
        <end position="156"/>
    </location>
</feature>
<feature type="region of interest" description="Disordered" evidence="1">
    <location>
        <begin position="287"/>
        <end position="309"/>
    </location>
</feature>
<feature type="compositionally biased region" description="Acidic residues" evidence="1">
    <location>
        <begin position="169"/>
        <end position="181"/>
    </location>
</feature>
<dbReference type="InterPro" id="IPR011009">
    <property type="entry name" value="Kinase-like_dom_sf"/>
</dbReference>
<feature type="compositionally biased region" description="Polar residues" evidence="1">
    <location>
        <begin position="387"/>
        <end position="402"/>
    </location>
</feature>
<evidence type="ECO:0008006" key="4">
    <source>
        <dbReference type="Google" id="ProtNLM"/>
    </source>
</evidence>
<name>A0ABR1R097_9PEZI</name>
<dbReference type="Proteomes" id="UP001396898">
    <property type="component" value="Unassembled WGS sequence"/>
</dbReference>
<dbReference type="EMBL" id="JAQQWI010000024">
    <property type="protein sequence ID" value="KAK7994341.1"/>
    <property type="molecule type" value="Genomic_DNA"/>
</dbReference>
<dbReference type="SUPFAM" id="SSF56112">
    <property type="entry name" value="Protein kinase-like (PK-like)"/>
    <property type="match status" value="1"/>
</dbReference>
<evidence type="ECO:0000256" key="1">
    <source>
        <dbReference type="SAM" id="MobiDB-lite"/>
    </source>
</evidence>
<accession>A0ABR1R097</accession>
<feature type="compositionally biased region" description="Basic and acidic residues" evidence="1">
    <location>
        <begin position="588"/>
        <end position="605"/>
    </location>
</feature>
<sequence>MGGTPYSDIGVHLPYHNAGRGRQWSHGEKLHAEGFLLVEARSPKEFVVQSLGNGRLYVNKLLEGGGKDFVGPRPPELKVSTAPAEGGRVFATGYKGDPQNLPVPDRSDEPGWWRPEDSDASVVTDWTQSSKEDVETDYGGDEDDWMPGEEEGEEEGDIRVSGSMTGNGGDDDDDDDGDNDDTTLTGKRKEEHERRNRDFEVVLPADKDCFTKLHFWQNLGYSSEGNPVYSLYFEHGNGGTLADLRDAFRARRRRVPEHFIWHVCEQLCTALAHLYYHSASPFDNDYEEYAASDSSGEEEENGPSAKEGQTVYHRDLFARNAFPDIRLGGFGRAYIEGDPVERIRPRAWDSDPQDALPEEWEDVAALGTILRELATTHVDLLPAWGDRQTNPHNPNNGNQSDSRANRIRVQDANTGRSPGAVPGDPQAGPYDQDLIRALQMFEWEGMTENPHLRICDERADGSFGHEDLPAVAWVVRELLPRARSRREYLYRFNRFPREEDGELFGYGALDVSWSKPPRLMPFTCSEYLLSPSTSSKAPRGQEGQARLERVRTLLELRDDVHGSAPYEFVRINLPAAQVSRVESHKRKGDPEREKLPEHLEAELHGEFTSPLASSRSSSPGGDDSNGDKQGRLKRTRHSY</sequence>